<keyword evidence="5" id="KW-1185">Reference proteome</keyword>
<keyword evidence="2" id="KW-1133">Transmembrane helix</keyword>
<organism evidence="4 5">
    <name type="scientific">Enterococcus rotai</name>
    <dbReference type="NCBI Taxonomy" id="118060"/>
    <lineage>
        <taxon>Bacteria</taxon>
        <taxon>Bacillati</taxon>
        <taxon>Bacillota</taxon>
        <taxon>Bacilli</taxon>
        <taxon>Lactobacillales</taxon>
        <taxon>Enterococcaceae</taxon>
        <taxon>Enterococcus</taxon>
    </lineage>
</organism>
<feature type="transmembrane region" description="Helical" evidence="2">
    <location>
        <begin position="151"/>
        <end position="169"/>
    </location>
</feature>
<evidence type="ECO:0000256" key="1">
    <source>
        <dbReference type="SAM" id="Coils"/>
    </source>
</evidence>
<keyword evidence="2" id="KW-0812">Transmembrane</keyword>
<dbReference type="InterPro" id="IPR048428">
    <property type="entry name" value="YobI-NTPase"/>
</dbReference>
<reference evidence="5" key="1">
    <citation type="submission" date="2015-12" db="EMBL/GenBank/DDBJ databases">
        <authorList>
            <person name="Lauer A."/>
            <person name="Humrighouse B."/>
            <person name="Loparev V."/>
            <person name="Shewmaker P.L."/>
            <person name="Whitney A.M."/>
            <person name="McLaughlin R.W."/>
        </authorList>
    </citation>
    <scope>NUCLEOTIDE SEQUENCE [LARGE SCALE GENOMIC DNA]</scope>
    <source>
        <strain evidence="5">LMG 26678</strain>
    </source>
</reference>
<dbReference type="STRING" id="118060.ATZ35_16450"/>
<keyword evidence="1" id="KW-0175">Coiled coil</keyword>
<feature type="coiled-coil region" evidence="1">
    <location>
        <begin position="451"/>
        <end position="478"/>
    </location>
</feature>
<name>A0A0U2WYB3_9ENTE</name>
<evidence type="ECO:0000313" key="5">
    <source>
        <dbReference type="Proteomes" id="UP000067523"/>
    </source>
</evidence>
<feature type="domain" description="YobI-like P-loop NTPase" evidence="3">
    <location>
        <begin position="49"/>
        <end position="437"/>
    </location>
</feature>
<proteinExistence type="predicted"/>
<keyword evidence="2" id="KW-0472">Membrane</keyword>
<accession>A0A0U2WYB3</accession>
<protein>
    <recommendedName>
        <fullName evidence="3">YobI-like P-loop NTPase domain-containing protein</fullName>
    </recommendedName>
</protein>
<dbReference type="EMBL" id="CP013655">
    <property type="protein sequence ID" value="ALS38681.1"/>
    <property type="molecule type" value="Genomic_DNA"/>
</dbReference>
<dbReference type="KEGG" id="erx:ATZ35_16450"/>
<dbReference type="InterPro" id="IPR027417">
    <property type="entry name" value="P-loop_NTPase"/>
</dbReference>
<dbReference type="RefSeq" id="WP_208928208.1">
    <property type="nucleotide sequence ID" value="NZ_CP013655.1"/>
</dbReference>
<dbReference type="Pfam" id="PF20693">
    <property type="entry name" value="YobI-ATPase"/>
    <property type="match status" value="1"/>
</dbReference>
<sequence>MENNQKLLKNDGLMKEVEESIEDIEPEFNPNFQKLTPEKSISDEALSGYKEALDYVFTDEDIDNIALTGVYGSGKSSILESYKQNSKLKFLHISLAHFDKNENTKTPEEISDAQEKILEGKILNQLLHQIDSKEIPQTIFRTKKKVKRQSIFLITSLFLLSVLSILYLLNATPWVSYLKIFFLDFYKLQSIFPVPSKNTMDKLAIMIILLSSFYLIYKLIVTQLNRRIFKGFSFKSSGIESDIEIFAETDASYFDKFLDDVLYLFVQSKADVIVLEDIDRFEVDGIFEKLKEINTLVNNKLESEKNWFKSKKRNKIRFLYLLKDDLFLSKDRTKFFDFIIPIVPVITSTNSYEKLKELLDASSIYKKFDRNFLQKISLYIDDMRLMKNIYNEFLIYSRRINIKKLNLNNNELLALLTYKNIFPKDFSDLLFNRGFVYNLFEEKKNYILTREVDIKEDIEILQKRLSNADNELASSIDELMSFYMPYTLRIGIDKRLEHFSNGGKFISAMRDTQETIQYMSDNYNWSSITFETIKNKIEEKPDFIKRKELLLDRHAKTSIQEELDNLSIELKSLKNCKIKDIISKDEIVKLAKDSYKTIEKNEYFELIVFLIRNGYINEGYSDYITYFYDNSLRINDKNFLRSISDEKALDWSFSLTKQEDVKAEVLDRMDVSDFSRTESLNFDLLEYMLLTKFNPHITNYLDIYFQMIKNHGKIQFIIESFLHYEIDTQNELILSILKYDNSLFADVFSINYFSDDQLSKFSMALLTFLDSSQFKTSNLATNALLREFISTSTNFLTEPIDANGYLIENITTLSPCFKVVSFSEINENIADVIFKNNLYEINFDNLSNALGHFFNITDDSQIRHKNYATIHNIDDNSILNYIESADEIDNYVNKYISFSKERIDDDLESIYRLLNNEYLSFTESDKYIRSLEVNDLELDKINYKENYPSIINNRKARANETNIMNYFSSQKNEWSDELIEFIKDENTDYSFDKVKANELIKSGKTKSFFGKTAQNNNIPNELYRDIIKKVSRHFVAFEYENISAEKIEILIECNSIALNETSLETFRNSYPEYLTKFILKNIDDYIDLVQAVDLTEEENKVYYEELYTVLYQSKDLSIEQQKALVECFETDEKISISNDYFSNELVAYILSNRFNTKDLEYICEVYDTQPNIIKTEVYKQVKINLNSIINQSINLSKKLLDTILNDENIELEDKQLLMSRNIKNIGLNNLVETLTNLSLPIFATLFDKKEPTFEINETSENILTYLNNQNVISSFREDNGKYKAYNRSRKKKRPNFID</sequence>
<dbReference type="Proteomes" id="UP000067523">
    <property type="component" value="Chromosome"/>
</dbReference>
<gene>
    <name evidence="4" type="ORF">ATZ35_16450</name>
</gene>
<evidence type="ECO:0000313" key="4">
    <source>
        <dbReference type="EMBL" id="ALS38681.1"/>
    </source>
</evidence>
<feature type="transmembrane region" description="Helical" evidence="2">
    <location>
        <begin position="203"/>
        <end position="221"/>
    </location>
</feature>
<dbReference type="SUPFAM" id="SSF52540">
    <property type="entry name" value="P-loop containing nucleoside triphosphate hydrolases"/>
    <property type="match status" value="1"/>
</dbReference>
<evidence type="ECO:0000259" key="3">
    <source>
        <dbReference type="Pfam" id="PF20693"/>
    </source>
</evidence>
<evidence type="ECO:0000256" key="2">
    <source>
        <dbReference type="SAM" id="Phobius"/>
    </source>
</evidence>